<proteinExistence type="predicted"/>
<sequence length="99" mass="10868">MVPLQVAGSGAHHPLPHKQPLALRSTSLWMQSRLWEPLYQEKVVTVQLGRGQPSGGTMEERTVGRKAERAVRVKVERIMAGIGGGFNVKMGVRLGMQPL</sequence>
<dbReference type="HOGENOM" id="CLU_2319937_0_0_1"/>
<accession>Q0CTI6</accession>
<protein>
    <submittedName>
        <fullName evidence="1">Uncharacterized protein</fullName>
    </submittedName>
</protein>
<dbReference type="RefSeq" id="XP_001212176.1">
    <property type="nucleotide sequence ID" value="XM_001212176.1"/>
</dbReference>
<dbReference type="AlphaFoldDB" id="Q0CTI6"/>
<dbReference type="EMBL" id="CH476597">
    <property type="protein sequence ID" value="EAU36272.1"/>
    <property type="molecule type" value="Genomic_DNA"/>
</dbReference>
<dbReference type="Proteomes" id="UP000007963">
    <property type="component" value="Unassembled WGS sequence"/>
</dbReference>
<organism evidence="1 2">
    <name type="scientific">Aspergillus terreus (strain NIH 2624 / FGSC A1156)</name>
    <dbReference type="NCBI Taxonomy" id="341663"/>
    <lineage>
        <taxon>Eukaryota</taxon>
        <taxon>Fungi</taxon>
        <taxon>Dikarya</taxon>
        <taxon>Ascomycota</taxon>
        <taxon>Pezizomycotina</taxon>
        <taxon>Eurotiomycetes</taxon>
        <taxon>Eurotiomycetidae</taxon>
        <taxon>Eurotiales</taxon>
        <taxon>Aspergillaceae</taxon>
        <taxon>Aspergillus</taxon>
        <taxon>Aspergillus subgen. Circumdati</taxon>
    </lineage>
</organism>
<gene>
    <name evidence="1" type="ORF">ATEG_02998</name>
</gene>
<name>Q0CTI6_ASPTN</name>
<reference evidence="2" key="1">
    <citation type="submission" date="2005-09" db="EMBL/GenBank/DDBJ databases">
        <title>Annotation of the Aspergillus terreus NIH2624 genome.</title>
        <authorList>
            <person name="Birren B.W."/>
            <person name="Lander E.S."/>
            <person name="Galagan J.E."/>
            <person name="Nusbaum C."/>
            <person name="Devon K."/>
            <person name="Henn M."/>
            <person name="Ma L.-J."/>
            <person name="Jaffe D.B."/>
            <person name="Butler J."/>
            <person name="Alvarez P."/>
            <person name="Gnerre S."/>
            <person name="Grabherr M."/>
            <person name="Kleber M."/>
            <person name="Mauceli E.W."/>
            <person name="Brockman W."/>
            <person name="Rounsley S."/>
            <person name="Young S.K."/>
            <person name="LaButti K."/>
            <person name="Pushparaj V."/>
            <person name="DeCaprio D."/>
            <person name="Crawford M."/>
            <person name="Koehrsen M."/>
            <person name="Engels R."/>
            <person name="Montgomery P."/>
            <person name="Pearson M."/>
            <person name="Howarth C."/>
            <person name="Larson L."/>
            <person name="Luoma S."/>
            <person name="White J."/>
            <person name="Alvarado L."/>
            <person name="Kodira C.D."/>
            <person name="Zeng Q."/>
            <person name="Oleary S."/>
            <person name="Yandava C."/>
            <person name="Denning D.W."/>
            <person name="Nierman W.C."/>
            <person name="Milne T."/>
            <person name="Madden K."/>
        </authorList>
    </citation>
    <scope>NUCLEOTIDE SEQUENCE [LARGE SCALE GENOMIC DNA]</scope>
    <source>
        <strain evidence="2">NIH 2624 / FGSC A1156</strain>
    </source>
</reference>
<evidence type="ECO:0000313" key="1">
    <source>
        <dbReference type="EMBL" id="EAU36272.1"/>
    </source>
</evidence>
<dbReference type="VEuPathDB" id="FungiDB:ATEG_02998"/>
<dbReference type="GeneID" id="4317783"/>
<evidence type="ECO:0000313" key="2">
    <source>
        <dbReference type="Proteomes" id="UP000007963"/>
    </source>
</evidence>